<evidence type="ECO:0000313" key="9">
    <source>
        <dbReference type="EMBL" id="KAA8496238.1"/>
    </source>
</evidence>
<dbReference type="InterPro" id="IPR036544">
    <property type="entry name" value="QCR7_sf"/>
</dbReference>
<sequence>MGLGKALMLIPGVRQLLRAMQRFERNGLETNLRRYGLRYDDLLNEYDPEVKKAIEQLPAWEQELRIKRIKRAFDIDIKKTYLAPEIAAKEDIWNPYIRSRVSVLKRERFEKQITEY</sequence>
<proteinExistence type="inferred from homology"/>
<dbReference type="GO" id="GO:0006122">
    <property type="term" value="P:mitochondrial electron transport, ubiquinol to cytochrome c"/>
    <property type="evidence" value="ECO:0007669"/>
    <property type="project" value="InterPro"/>
</dbReference>
<evidence type="ECO:0000256" key="7">
    <source>
        <dbReference type="ARBA" id="ARBA00023128"/>
    </source>
</evidence>
<keyword evidence="10" id="KW-1185">Reference proteome</keyword>
<organism evidence="9 10">
    <name type="scientific">Porphyridium purpureum</name>
    <name type="common">Red alga</name>
    <name type="synonym">Porphyridium cruentum</name>
    <dbReference type="NCBI Taxonomy" id="35688"/>
    <lineage>
        <taxon>Eukaryota</taxon>
        <taxon>Rhodophyta</taxon>
        <taxon>Bangiophyceae</taxon>
        <taxon>Porphyridiales</taxon>
        <taxon>Porphyridiaceae</taxon>
        <taxon>Porphyridium</taxon>
    </lineage>
</organism>
<dbReference type="PANTHER" id="PTHR12022:SF0">
    <property type="entry name" value="CYTOCHROME B-C1 COMPLEX SUBUNIT 7"/>
    <property type="match status" value="1"/>
</dbReference>
<evidence type="ECO:0000256" key="6">
    <source>
        <dbReference type="ARBA" id="ARBA00022982"/>
    </source>
</evidence>
<dbReference type="Pfam" id="PF02271">
    <property type="entry name" value="UCR_14kD"/>
    <property type="match status" value="1"/>
</dbReference>
<dbReference type="AlphaFoldDB" id="A0A5J4YYP2"/>
<evidence type="ECO:0000256" key="3">
    <source>
        <dbReference type="ARBA" id="ARBA00022448"/>
    </source>
</evidence>
<keyword evidence="5" id="KW-0999">Mitochondrion inner membrane</keyword>
<comment type="similarity">
    <text evidence="2">Belongs to the UQCRB/QCR7 family.</text>
</comment>
<dbReference type="SUPFAM" id="SSF81524">
    <property type="entry name" value="14 kDa protein of cytochrome bc1 complex (Ubiquinol-cytochrome c reductase)"/>
    <property type="match status" value="1"/>
</dbReference>
<keyword evidence="7" id="KW-0496">Mitochondrion</keyword>
<accession>A0A5J4YYP2</accession>
<evidence type="ECO:0000256" key="8">
    <source>
        <dbReference type="ARBA" id="ARBA00023136"/>
    </source>
</evidence>
<dbReference type="GO" id="GO:0045275">
    <property type="term" value="C:respiratory chain complex III"/>
    <property type="evidence" value="ECO:0007669"/>
    <property type="project" value="InterPro"/>
</dbReference>
<dbReference type="PANTHER" id="PTHR12022">
    <property type="entry name" value="UBIQUINOL-CYTOCHROME C REDUCTASE COMPLEX 14 KD PROTEIN"/>
    <property type="match status" value="1"/>
</dbReference>
<keyword evidence="4" id="KW-0679">Respiratory chain</keyword>
<keyword evidence="3" id="KW-0813">Transport</keyword>
<comment type="caution">
    <text evidence="9">The sequence shown here is derived from an EMBL/GenBank/DDBJ whole genome shotgun (WGS) entry which is preliminary data.</text>
</comment>
<evidence type="ECO:0000313" key="10">
    <source>
        <dbReference type="Proteomes" id="UP000324585"/>
    </source>
</evidence>
<name>A0A5J4YYP2_PORPP</name>
<gene>
    <name evidence="9" type="ORF">FVE85_2393</name>
</gene>
<dbReference type="Gene3D" id="1.10.1090.10">
    <property type="entry name" value="Cytochrome b-c1 complex subunit 7"/>
    <property type="match status" value="1"/>
</dbReference>
<keyword evidence="8" id="KW-0472">Membrane</keyword>
<dbReference type="InterPro" id="IPR003197">
    <property type="entry name" value="QCR7"/>
</dbReference>
<comment type="subcellular location">
    <subcellularLocation>
        <location evidence="1">Mitochondrion inner membrane</location>
        <topology evidence="1">Peripheral membrane protein</topology>
        <orientation evidence="1">Matrix side</orientation>
    </subcellularLocation>
</comment>
<evidence type="ECO:0000256" key="4">
    <source>
        <dbReference type="ARBA" id="ARBA00022660"/>
    </source>
</evidence>
<dbReference type="OrthoDB" id="425749at2759"/>
<evidence type="ECO:0000256" key="2">
    <source>
        <dbReference type="ARBA" id="ARBA00008554"/>
    </source>
</evidence>
<dbReference type="GO" id="GO:0005743">
    <property type="term" value="C:mitochondrial inner membrane"/>
    <property type="evidence" value="ECO:0007669"/>
    <property type="project" value="UniProtKB-SubCell"/>
</dbReference>
<evidence type="ECO:0000256" key="5">
    <source>
        <dbReference type="ARBA" id="ARBA00022792"/>
    </source>
</evidence>
<dbReference type="EMBL" id="VRMN01000003">
    <property type="protein sequence ID" value="KAA8496238.1"/>
    <property type="molecule type" value="Genomic_DNA"/>
</dbReference>
<keyword evidence="6" id="KW-0249">Electron transport</keyword>
<reference evidence="10" key="1">
    <citation type="journal article" date="2019" name="Nat. Commun.">
        <title>Expansion of phycobilisome linker gene families in mesophilic red algae.</title>
        <authorList>
            <person name="Lee J."/>
            <person name="Kim D."/>
            <person name="Bhattacharya D."/>
            <person name="Yoon H.S."/>
        </authorList>
    </citation>
    <scope>NUCLEOTIDE SEQUENCE [LARGE SCALE GENOMIC DNA]</scope>
    <source>
        <strain evidence="10">CCMP 1328</strain>
    </source>
</reference>
<evidence type="ECO:0000256" key="1">
    <source>
        <dbReference type="ARBA" id="ARBA00004443"/>
    </source>
</evidence>
<dbReference type="Proteomes" id="UP000324585">
    <property type="component" value="Unassembled WGS sequence"/>
</dbReference>
<protein>
    <submittedName>
        <fullName evidence="9">Cytochrome b-c1 complex subunit 7-2</fullName>
    </submittedName>
</protein>